<dbReference type="Proteomes" id="UP001248536">
    <property type="component" value="Unassembled WGS sequence"/>
</dbReference>
<dbReference type="EMBL" id="JAMQCP010000006">
    <property type="protein sequence ID" value="MDS0255974.1"/>
    <property type="molecule type" value="Genomic_DNA"/>
</dbReference>
<comment type="caution">
    <text evidence="1">The sequence shown here is derived from an EMBL/GenBank/DDBJ whole genome shotgun (WGS) entry which is preliminary data.</text>
</comment>
<evidence type="ECO:0000313" key="1">
    <source>
        <dbReference type="EMBL" id="MDS0255974.1"/>
    </source>
</evidence>
<gene>
    <name evidence="1" type="ORF">NC662_19950</name>
</gene>
<organism evidence="1 2">
    <name type="scientific">Haloarcula argentinensis</name>
    <dbReference type="NCBI Taxonomy" id="43776"/>
    <lineage>
        <taxon>Archaea</taxon>
        <taxon>Methanobacteriati</taxon>
        <taxon>Methanobacteriota</taxon>
        <taxon>Stenosarchaea group</taxon>
        <taxon>Halobacteria</taxon>
        <taxon>Halobacteriales</taxon>
        <taxon>Haloarculaceae</taxon>
        <taxon>Haloarcula</taxon>
    </lineage>
</organism>
<accession>A0ABU2F5X3</accession>
<name>A0ABU2F5X3_HALAR</name>
<protein>
    <submittedName>
        <fullName evidence="1">Uncharacterized protein</fullName>
    </submittedName>
</protein>
<evidence type="ECO:0000313" key="2">
    <source>
        <dbReference type="Proteomes" id="UP001248536"/>
    </source>
</evidence>
<reference evidence="1 2" key="1">
    <citation type="submission" date="2022-06" db="EMBL/GenBank/DDBJ databases">
        <title>Haloarcula sp. a new haloarchaeum isolate from saline soil.</title>
        <authorList>
            <person name="Strakova D."/>
            <person name="Galisteo C."/>
            <person name="Sanchez-Porro C."/>
            <person name="Ventosa A."/>
        </authorList>
    </citation>
    <scope>NUCLEOTIDE SEQUENCE [LARGE SCALE GENOMIC DNA]</scope>
    <source>
        <strain evidence="1 2">JCM 15760</strain>
    </source>
</reference>
<dbReference type="RefSeq" id="WP_152423015.1">
    <property type="nucleotide sequence ID" value="NZ_BAABDY010000006.1"/>
</dbReference>
<sequence>MNQTSRFLQNEFGSLSEETVRSVHSKVDGHPLYLDLLTASSESEEDFRLPDEEAYSTIEQRYINSLPLETEEFLRNIAPLPELEERKVSAIFEGKSQAEISRSLRALEQRVIVQEVNRTDEGDKLYKINEHFREFLLQKHPNPEEIHRLAFDYHLKKLREILKDDADNVWRLLLPHAFNVKHHLEGIYGEGNPEDYRQEIDRLGLTYPERAPVIIHTGLSLFNTDVISLFQAEQERFSDWLLEEAENEPVAELLVQLIELMLSQFDNEDSMGLSDVQVDASVADLPMESEPFSDIDLTDEQVSHLRQSVIYIFSFFFEEEPYRSEEHRQHAIKSFDRYGISVGVLKDFKEQVEEVLLDSELGDQAGGIIQEYFDSMETELEKAVMSSLDMYEMRSQTLEFGMDMFDSVHKEAFLESGLITDLALECGETLEQADNPAFSLLWYSLFLSYFRQHQEEADCFEELVDRFEEQLLARKSYEKGINSPIFSAKNTEETVELESIRKG</sequence>
<keyword evidence="2" id="KW-1185">Reference proteome</keyword>
<proteinExistence type="predicted"/>